<evidence type="ECO:0000313" key="2">
    <source>
        <dbReference type="Proteomes" id="UP000199022"/>
    </source>
</evidence>
<dbReference type="Gene3D" id="3.30.70.100">
    <property type="match status" value="1"/>
</dbReference>
<evidence type="ECO:0000313" key="1">
    <source>
        <dbReference type="EMBL" id="SFD00430.1"/>
    </source>
</evidence>
<evidence type="ECO:0008006" key="3">
    <source>
        <dbReference type="Google" id="ProtNLM"/>
    </source>
</evidence>
<sequence length="99" mass="11261">MTTTVQLRRYSVEPGRMADFVAWFPSILPVREQYGFRVLEAWVDEANDAFVWSVALDGDEDRFREVEAVYNASPERAAAFEAFPGVVTAQLNSFVRPAR</sequence>
<gene>
    <name evidence="1" type="ORF">SAMN05661030_2248</name>
</gene>
<dbReference type="OrthoDB" id="5188748at2"/>
<dbReference type="RefSeq" id="WP_131802024.1">
    <property type="nucleotide sequence ID" value="NZ_BNAC01000004.1"/>
</dbReference>
<name>A0A1I1P386_9ACTN</name>
<protein>
    <recommendedName>
        <fullName evidence="3">NIPSNAP protein</fullName>
    </recommendedName>
</protein>
<dbReference type="SUPFAM" id="SSF54909">
    <property type="entry name" value="Dimeric alpha+beta barrel"/>
    <property type="match status" value="1"/>
</dbReference>
<dbReference type="AlphaFoldDB" id="A0A1I1P386"/>
<reference evidence="2" key="1">
    <citation type="submission" date="2016-10" db="EMBL/GenBank/DDBJ databases">
        <authorList>
            <person name="Varghese N."/>
            <person name="Submissions S."/>
        </authorList>
    </citation>
    <scope>NUCLEOTIDE SEQUENCE [LARGE SCALE GENOMIC DNA]</scope>
    <source>
        <strain evidence="2">DSM 45962</strain>
    </source>
</reference>
<dbReference type="EMBL" id="FOMD01000002">
    <property type="protein sequence ID" value="SFD00430.1"/>
    <property type="molecule type" value="Genomic_DNA"/>
</dbReference>
<keyword evidence="2" id="KW-1185">Reference proteome</keyword>
<proteinExistence type="predicted"/>
<accession>A0A1I1P386</accession>
<dbReference type="InterPro" id="IPR011008">
    <property type="entry name" value="Dimeric_a/b-barrel"/>
</dbReference>
<dbReference type="STRING" id="1225127.SAMN05661030_2248"/>
<organism evidence="1 2">
    <name type="scientific">Klenkia taihuensis</name>
    <dbReference type="NCBI Taxonomy" id="1225127"/>
    <lineage>
        <taxon>Bacteria</taxon>
        <taxon>Bacillati</taxon>
        <taxon>Actinomycetota</taxon>
        <taxon>Actinomycetes</taxon>
        <taxon>Geodermatophilales</taxon>
        <taxon>Geodermatophilaceae</taxon>
        <taxon>Klenkia</taxon>
    </lineage>
</organism>
<dbReference type="Proteomes" id="UP000199022">
    <property type="component" value="Unassembled WGS sequence"/>
</dbReference>